<accession>A0BQJ1</accession>
<feature type="compositionally biased region" description="Basic and acidic residues" evidence="1">
    <location>
        <begin position="91"/>
        <end position="107"/>
    </location>
</feature>
<dbReference type="HOGENOM" id="CLU_1910695_0_0_1"/>
<protein>
    <submittedName>
        <fullName evidence="2">Uncharacterized protein</fullName>
    </submittedName>
</protein>
<feature type="region of interest" description="Disordered" evidence="1">
    <location>
        <begin position="89"/>
        <end position="114"/>
    </location>
</feature>
<evidence type="ECO:0000313" key="3">
    <source>
        <dbReference type="Proteomes" id="UP000000600"/>
    </source>
</evidence>
<dbReference type="EMBL" id="CT868009">
    <property type="protein sequence ID" value="CAK60808.1"/>
    <property type="molecule type" value="Genomic_DNA"/>
</dbReference>
<sequence length="133" mass="15603">MDTLELTNYLCQSEQKLRDRNYQQQAIEQLGTEGFISICDLIQEVITKTTSGLSQITPFKSIYRNYNNTRNDQESPSIGIRIKLTYNPTEAEMRQSGHQMREQDPRNQKRNQNDLYQSIKKYSSELSTIKFKV</sequence>
<proteinExistence type="predicted"/>
<reference evidence="2 3" key="1">
    <citation type="journal article" date="2006" name="Nature">
        <title>Global trends of whole-genome duplications revealed by the ciliate Paramecium tetraurelia.</title>
        <authorList>
            <consortium name="Genoscope"/>
            <person name="Aury J.-M."/>
            <person name="Jaillon O."/>
            <person name="Duret L."/>
            <person name="Noel B."/>
            <person name="Jubin C."/>
            <person name="Porcel B.M."/>
            <person name="Segurens B."/>
            <person name="Daubin V."/>
            <person name="Anthouard V."/>
            <person name="Aiach N."/>
            <person name="Arnaiz O."/>
            <person name="Billaut A."/>
            <person name="Beisson J."/>
            <person name="Blanc I."/>
            <person name="Bouhouche K."/>
            <person name="Camara F."/>
            <person name="Duharcourt S."/>
            <person name="Guigo R."/>
            <person name="Gogendeau D."/>
            <person name="Katinka M."/>
            <person name="Keller A.-M."/>
            <person name="Kissmehl R."/>
            <person name="Klotz C."/>
            <person name="Koll F."/>
            <person name="Le Moue A."/>
            <person name="Lepere C."/>
            <person name="Malinsky S."/>
            <person name="Nowacki M."/>
            <person name="Nowak J.K."/>
            <person name="Plattner H."/>
            <person name="Poulain J."/>
            <person name="Ruiz F."/>
            <person name="Serrano V."/>
            <person name="Zagulski M."/>
            <person name="Dessen P."/>
            <person name="Betermier M."/>
            <person name="Weissenbach J."/>
            <person name="Scarpelli C."/>
            <person name="Schachter V."/>
            <person name="Sperling L."/>
            <person name="Meyer E."/>
            <person name="Cohen J."/>
            <person name="Wincker P."/>
        </authorList>
    </citation>
    <scope>NUCLEOTIDE SEQUENCE [LARGE SCALE GENOMIC DNA]</scope>
    <source>
        <strain evidence="2 3">Stock d4-2</strain>
    </source>
</reference>
<gene>
    <name evidence="2" type="ORF">GSPATT00031037001</name>
</gene>
<organism evidence="2 3">
    <name type="scientific">Paramecium tetraurelia</name>
    <dbReference type="NCBI Taxonomy" id="5888"/>
    <lineage>
        <taxon>Eukaryota</taxon>
        <taxon>Sar</taxon>
        <taxon>Alveolata</taxon>
        <taxon>Ciliophora</taxon>
        <taxon>Intramacronucleata</taxon>
        <taxon>Oligohymenophorea</taxon>
        <taxon>Peniculida</taxon>
        <taxon>Parameciidae</taxon>
        <taxon>Paramecium</taxon>
    </lineage>
</organism>
<dbReference type="AlphaFoldDB" id="A0BQJ1"/>
<dbReference type="KEGG" id="ptm:GSPATT00031037001"/>
<dbReference type="InParanoid" id="A0BQJ1"/>
<dbReference type="GeneID" id="5013990"/>
<evidence type="ECO:0000313" key="2">
    <source>
        <dbReference type="EMBL" id="CAK60808.1"/>
    </source>
</evidence>
<name>A0BQJ1_PARTE</name>
<dbReference type="RefSeq" id="XP_001428206.1">
    <property type="nucleotide sequence ID" value="XM_001428169.1"/>
</dbReference>
<keyword evidence="3" id="KW-1185">Reference proteome</keyword>
<evidence type="ECO:0000256" key="1">
    <source>
        <dbReference type="SAM" id="MobiDB-lite"/>
    </source>
</evidence>
<dbReference type="Proteomes" id="UP000000600">
    <property type="component" value="Unassembled WGS sequence"/>
</dbReference>